<keyword evidence="3" id="KW-1003">Cell membrane</keyword>
<evidence type="ECO:0000256" key="2">
    <source>
        <dbReference type="ARBA" id="ARBA00022448"/>
    </source>
</evidence>
<dbReference type="Pfam" id="PF00528">
    <property type="entry name" value="BPD_transp_1"/>
    <property type="match status" value="1"/>
</dbReference>
<dbReference type="Gene3D" id="1.10.3720.10">
    <property type="entry name" value="MetI-like"/>
    <property type="match status" value="1"/>
</dbReference>
<keyword evidence="5 7" id="KW-1133">Transmembrane helix</keyword>
<accession>A0ABT8IP16</accession>
<dbReference type="CDD" id="cd06261">
    <property type="entry name" value="TM_PBP2"/>
    <property type="match status" value="1"/>
</dbReference>
<keyword evidence="2 7" id="KW-0813">Transport</keyword>
<evidence type="ECO:0000256" key="5">
    <source>
        <dbReference type="ARBA" id="ARBA00022989"/>
    </source>
</evidence>
<evidence type="ECO:0000256" key="6">
    <source>
        <dbReference type="ARBA" id="ARBA00023136"/>
    </source>
</evidence>
<comment type="caution">
    <text evidence="9">The sequence shown here is derived from an EMBL/GenBank/DDBJ whole genome shotgun (WGS) entry which is preliminary data.</text>
</comment>
<dbReference type="InterPro" id="IPR035906">
    <property type="entry name" value="MetI-like_sf"/>
</dbReference>
<dbReference type="PANTHER" id="PTHR43744:SF8">
    <property type="entry name" value="SN-GLYCEROL-3-PHOSPHATE TRANSPORT SYSTEM PERMEASE PROTEIN UGPE"/>
    <property type="match status" value="1"/>
</dbReference>
<keyword evidence="6 7" id="KW-0472">Membrane</keyword>
<evidence type="ECO:0000313" key="10">
    <source>
        <dbReference type="Proteomes" id="UP001174196"/>
    </source>
</evidence>
<dbReference type="RefSeq" id="WP_301239268.1">
    <property type="nucleotide sequence ID" value="NZ_JANRHH010000041.1"/>
</dbReference>
<evidence type="ECO:0000256" key="3">
    <source>
        <dbReference type="ARBA" id="ARBA00022475"/>
    </source>
</evidence>
<comment type="subcellular location">
    <subcellularLocation>
        <location evidence="1 7">Cell membrane</location>
        <topology evidence="1 7">Multi-pass membrane protein</topology>
    </subcellularLocation>
</comment>
<protein>
    <submittedName>
        <fullName evidence="9">Carbohydrate ABC transporter permease</fullName>
    </submittedName>
</protein>
<comment type="similarity">
    <text evidence="7">Belongs to the binding-protein-dependent transport system permease family.</text>
</comment>
<sequence>MKNRINWTATILIALGSLLILFPLYMAVVVALKNPVEMARSILSPPIHWHLENFTRAIAMTDFFQALANSAMITVIAVTFTLLTNSMVAYAIARNLNRRFFKFLYYYFISAMFIPFPLIMLPIVKETSALEMNHPLGLSLLYIVYGLSLNIFIYVGYIRSIPRELEEAAIMDGASTWSVFWKVIFPLLAPINATVGILTCLWTWNDFMLPLIVLNEPEMATLPLKQYIFQGQFSTDYNTAFASYLLALSPLVLIYLFAQRWIINGVTKGALK</sequence>
<evidence type="ECO:0000256" key="7">
    <source>
        <dbReference type="RuleBase" id="RU363032"/>
    </source>
</evidence>
<dbReference type="PROSITE" id="PS50928">
    <property type="entry name" value="ABC_TM1"/>
    <property type="match status" value="1"/>
</dbReference>
<organism evidence="9 10">
    <name type="scientific">Polycladomyces subterraneus</name>
    <dbReference type="NCBI Taxonomy" id="1016997"/>
    <lineage>
        <taxon>Bacteria</taxon>
        <taxon>Bacillati</taxon>
        <taxon>Bacillota</taxon>
        <taxon>Bacilli</taxon>
        <taxon>Bacillales</taxon>
        <taxon>Thermoactinomycetaceae</taxon>
        <taxon>Polycladomyces</taxon>
    </lineage>
</organism>
<feature type="transmembrane region" description="Helical" evidence="7">
    <location>
        <begin position="70"/>
        <end position="92"/>
    </location>
</feature>
<dbReference type="Proteomes" id="UP001174196">
    <property type="component" value="Unassembled WGS sequence"/>
</dbReference>
<proteinExistence type="inferred from homology"/>
<dbReference type="PANTHER" id="PTHR43744">
    <property type="entry name" value="ABC TRANSPORTER PERMEASE PROTEIN MG189-RELATED-RELATED"/>
    <property type="match status" value="1"/>
</dbReference>
<evidence type="ECO:0000256" key="4">
    <source>
        <dbReference type="ARBA" id="ARBA00022692"/>
    </source>
</evidence>
<name>A0ABT8IP16_9BACL</name>
<feature type="transmembrane region" description="Helical" evidence="7">
    <location>
        <begin position="136"/>
        <end position="158"/>
    </location>
</feature>
<keyword evidence="10" id="KW-1185">Reference proteome</keyword>
<evidence type="ECO:0000256" key="1">
    <source>
        <dbReference type="ARBA" id="ARBA00004651"/>
    </source>
</evidence>
<feature type="transmembrane region" description="Helical" evidence="7">
    <location>
        <begin position="241"/>
        <end position="258"/>
    </location>
</feature>
<dbReference type="SUPFAM" id="SSF161098">
    <property type="entry name" value="MetI-like"/>
    <property type="match status" value="1"/>
</dbReference>
<dbReference type="InterPro" id="IPR000515">
    <property type="entry name" value="MetI-like"/>
</dbReference>
<feature type="transmembrane region" description="Helical" evidence="7">
    <location>
        <begin position="104"/>
        <end position="124"/>
    </location>
</feature>
<evidence type="ECO:0000313" key="9">
    <source>
        <dbReference type="EMBL" id="MDN4594532.1"/>
    </source>
</evidence>
<reference evidence="9" key="1">
    <citation type="submission" date="2022-08" db="EMBL/GenBank/DDBJ databases">
        <title>Polycladomyces zharkentsis sp. nov., a novel thermophilic CMC and starch-degrading bacterium isolated from a geothermal spring in Kazakhstan.</title>
        <authorList>
            <person name="Mashzhan A."/>
            <person name="Kistaubaeva A."/>
            <person name="Javier-Lopez R."/>
            <person name="Birkeland N.-K."/>
        </authorList>
    </citation>
    <scope>NUCLEOTIDE SEQUENCE</scope>
    <source>
        <strain evidence="9">KSR 13</strain>
    </source>
</reference>
<feature type="transmembrane region" description="Helical" evidence="7">
    <location>
        <begin position="179"/>
        <end position="204"/>
    </location>
</feature>
<gene>
    <name evidence="9" type="ORF">NWF35_11605</name>
</gene>
<keyword evidence="4 7" id="KW-0812">Transmembrane</keyword>
<evidence type="ECO:0000259" key="8">
    <source>
        <dbReference type="PROSITE" id="PS50928"/>
    </source>
</evidence>
<dbReference type="EMBL" id="JANRHH010000041">
    <property type="protein sequence ID" value="MDN4594532.1"/>
    <property type="molecule type" value="Genomic_DNA"/>
</dbReference>
<feature type="domain" description="ABC transmembrane type-1" evidence="8">
    <location>
        <begin position="67"/>
        <end position="258"/>
    </location>
</feature>